<accession>N6WZ39</accession>
<reference evidence="1 2" key="1">
    <citation type="journal article" date="2013" name="Genome Announc.">
        <title>Genome Sequence of the Polycyclic Aromatic Hydrocarbon-Degrading Bacterium Strain Marinobacter nanhaiticus D15-8WT.</title>
        <authorList>
            <person name="Cui Z."/>
            <person name="Gao W."/>
            <person name="Li Q."/>
            <person name="Xu G."/>
            <person name="Zheng L."/>
        </authorList>
    </citation>
    <scope>NUCLEOTIDE SEQUENCE [LARGE SCALE GENOMIC DNA]</scope>
    <source>
        <strain evidence="1 2">D15-8W</strain>
    </source>
</reference>
<dbReference type="Proteomes" id="UP000013165">
    <property type="component" value="Unassembled WGS sequence"/>
</dbReference>
<evidence type="ECO:0000313" key="1">
    <source>
        <dbReference type="EMBL" id="ENO14038.1"/>
    </source>
</evidence>
<dbReference type="PATRIC" id="fig|626887.3.peg.4332"/>
<proteinExistence type="predicted"/>
<evidence type="ECO:0000313" key="2">
    <source>
        <dbReference type="Proteomes" id="UP000013165"/>
    </source>
</evidence>
<keyword evidence="2" id="KW-1185">Reference proteome</keyword>
<dbReference type="HOGENOM" id="CLU_2735286_0_0_6"/>
<gene>
    <name evidence="1" type="ORF">J057_21630</name>
</gene>
<name>N6WZ39_9GAMM</name>
<protein>
    <submittedName>
        <fullName evidence="1">Uncharacterized protein</fullName>
    </submittedName>
</protein>
<organism evidence="1 2">
    <name type="scientific">Marinobacter nanhaiticus D15-8W</name>
    <dbReference type="NCBI Taxonomy" id="626887"/>
    <lineage>
        <taxon>Bacteria</taxon>
        <taxon>Pseudomonadati</taxon>
        <taxon>Pseudomonadota</taxon>
        <taxon>Gammaproteobacteria</taxon>
        <taxon>Pseudomonadales</taxon>
        <taxon>Marinobacteraceae</taxon>
        <taxon>Marinobacter</taxon>
    </lineage>
</organism>
<sequence>MEHEKHTDTSGFMDPPEHEDLLMSRRHLIALGLGAVAASTVPSSVTAELESGQGNANVTTTYLWEYAYAYE</sequence>
<dbReference type="EMBL" id="APLQ01000014">
    <property type="protein sequence ID" value="ENO14038.1"/>
    <property type="molecule type" value="Genomic_DNA"/>
</dbReference>
<comment type="caution">
    <text evidence="1">The sequence shown here is derived from an EMBL/GenBank/DDBJ whole genome shotgun (WGS) entry which is preliminary data.</text>
</comment>
<dbReference type="AlphaFoldDB" id="N6WZ39"/>